<dbReference type="Proteomes" id="UP000618591">
    <property type="component" value="Unassembled WGS sequence"/>
</dbReference>
<dbReference type="PANTHER" id="PTHR43201:SF5">
    <property type="entry name" value="MEDIUM-CHAIN ACYL-COA LIGASE ACSF2, MITOCHONDRIAL"/>
    <property type="match status" value="1"/>
</dbReference>
<protein>
    <submittedName>
        <fullName evidence="5">Acyl-CoA synthetase</fullName>
    </submittedName>
</protein>
<evidence type="ECO:0000256" key="2">
    <source>
        <dbReference type="ARBA" id="ARBA00022598"/>
    </source>
</evidence>
<accession>A0ABQ1G5X2</accession>
<dbReference type="PROSITE" id="PS00455">
    <property type="entry name" value="AMP_BINDING"/>
    <property type="match status" value="1"/>
</dbReference>
<gene>
    <name evidence="5" type="ORF">GCM10011395_04580</name>
</gene>
<evidence type="ECO:0000256" key="1">
    <source>
        <dbReference type="ARBA" id="ARBA00006432"/>
    </source>
</evidence>
<comment type="caution">
    <text evidence="5">The sequence shown here is derived from an EMBL/GenBank/DDBJ whole genome shotgun (WGS) entry which is preliminary data.</text>
</comment>
<evidence type="ECO:0000313" key="5">
    <source>
        <dbReference type="EMBL" id="GGA37349.1"/>
    </source>
</evidence>
<sequence length="512" mass="55342">MHPRLHADSTPEATALIMSASDACLTYRALEGRTNRAAHTLRALGLIRGDTVALACENRAEFLDIYWATQRSGLTLVPLSTRLKTSEVAYIITDSGAKLLLISAGMIETARELAAMQGDITGLEQIVAIDPIDDLPEWTALCAAQPDSPIADESIGGRMVYSSGTTGQPKGIRFPLATGTPVQPNPAAQLFGGLYKLGADTVYLSPAPLYHSAPMGFTTSVQSLGGTVVLMPKFEPELFLKAVEQWRVTAVMMVPTMFIRLLKLPPHVRARYDHSSLKTVVHAAAPCPVPVKRAMIDWLGPIIEEFYAGSEGNGHVVISSAEWLRKPGSVGRAIVGTIHICADDGNEVSVGEIGTIYFSGGKSFSYHNAPDKTAASHNPCHPEWSTMGDVGHIDDEGYLFLSDRKDFMIISGGVNIYPQEVENLLIGHPGVADVAVFGVPHPDFGEEVKAVVQPADWSQAGAAFATELMVWTRAQLADVKCPRSIDFLPALPRAETGKLYKKELKARYWPQD</sequence>
<name>A0ABQ1G5X2_9SPHN</name>
<proteinExistence type="inferred from homology"/>
<dbReference type="RefSeq" id="WP_188445185.1">
    <property type="nucleotide sequence ID" value="NZ_BMDW01000002.1"/>
</dbReference>
<feature type="domain" description="AMP-binding enzyme C-terminal" evidence="4">
    <location>
        <begin position="420"/>
        <end position="498"/>
    </location>
</feature>
<evidence type="ECO:0000313" key="6">
    <source>
        <dbReference type="Proteomes" id="UP000618591"/>
    </source>
</evidence>
<evidence type="ECO:0000259" key="3">
    <source>
        <dbReference type="Pfam" id="PF00501"/>
    </source>
</evidence>
<comment type="similarity">
    <text evidence="1">Belongs to the ATP-dependent AMP-binding enzyme family.</text>
</comment>
<dbReference type="InterPro" id="IPR042099">
    <property type="entry name" value="ANL_N_sf"/>
</dbReference>
<dbReference type="SUPFAM" id="SSF56801">
    <property type="entry name" value="Acetyl-CoA synthetase-like"/>
    <property type="match status" value="1"/>
</dbReference>
<keyword evidence="6" id="KW-1185">Reference proteome</keyword>
<evidence type="ECO:0000259" key="4">
    <source>
        <dbReference type="Pfam" id="PF13193"/>
    </source>
</evidence>
<dbReference type="Gene3D" id="3.30.300.30">
    <property type="match status" value="1"/>
</dbReference>
<dbReference type="InterPro" id="IPR000873">
    <property type="entry name" value="AMP-dep_synth/lig_dom"/>
</dbReference>
<dbReference type="Gene3D" id="3.40.50.12780">
    <property type="entry name" value="N-terminal domain of ligase-like"/>
    <property type="match status" value="1"/>
</dbReference>
<dbReference type="Pfam" id="PF00501">
    <property type="entry name" value="AMP-binding"/>
    <property type="match status" value="1"/>
</dbReference>
<dbReference type="EMBL" id="BMDW01000002">
    <property type="protein sequence ID" value="GGA37349.1"/>
    <property type="molecule type" value="Genomic_DNA"/>
</dbReference>
<reference evidence="6" key="1">
    <citation type="journal article" date="2019" name="Int. J. Syst. Evol. Microbiol.">
        <title>The Global Catalogue of Microorganisms (GCM) 10K type strain sequencing project: providing services to taxonomists for standard genome sequencing and annotation.</title>
        <authorList>
            <consortium name="The Broad Institute Genomics Platform"/>
            <consortium name="The Broad Institute Genome Sequencing Center for Infectious Disease"/>
            <person name="Wu L."/>
            <person name="Ma J."/>
        </authorList>
    </citation>
    <scope>NUCLEOTIDE SEQUENCE [LARGE SCALE GENOMIC DNA]</scope>
    <source>
        <strain evidence="6">CGMCC 1.10106</strain>
    </source>
</reference>
<dbReference type="InterPro" id="IPR045851">
    <property type="entry name" value="AMP-bd_C_sf"/>
</dbReference>
<feature type="domain" description="AMP-dependent synthetase/ligase" evidence="3">
    <location>
        <begin position="6"/>
        <end position="361"/>
    </location>
</feature>
<dbReference type="PANTHER" id="PTHR43201">
    <property type="entry name" value="ACYL-COA SYNTHETASE"/>
    <property type="match status" value="1"/>
</dbReference>
<dbReference type="Pfam" id="PF13193">
    <property type="entry name" value="AMP-binding_C"/>
    <property type="match status" value="1"/>
</dbReference>
<keyword evidence="2" id="KW-0436">Ligase</keyword>
<dbReference type="InterPro" id="IPR025110">
    <property type="entry name" value="AMP-bd_C"/>
</dbReference>
<organism evidence="5 6">
    <name type="scientific">Sphingomonas psychrolutea</name>
    <dbReference type="NCBI Taxonomy" id="1259676"/>
    <lineage>
        <taxon>Bacteria</taxon>
        <taxon>Pseudomonadati</taxon>
        <taxon>Pseudomonadota</taxon>
        <taxon>Alphaproteobacteria</taxon>
        <taxon>Sphingomonadales</taxon>
        <taxon>Sphingomonadaceae</taxon>
        <taxon>Sphingomonas</taxon>
    </lineage>
</organism>
<dbReference type="InterPro" id="IPR020845">
    <property type="entry name" value="AMP-binding_CS"/>
</dbReference>